<dbReference type="EMBL" id="CM007656">
    <property type="protein sequence ID" value="ONI01428.1"/>
    <property type="molecule type" value="Genomic_DNA"/>
</dbReference>
<reference evidence="2 3" key="1">
    <citation type="journal article" date="2013" name="Nat. Genet.">
        <title>The high-quality draft genome of peach (Prunus persica) identifies unique patterns of genetic diversity, domestication and genome evolution.</title>
        <authorList>
            <consortium name="International Peach Genome Initiative"/>
            <person name="Verde I."/>
            <person name="Abbott A.G."/>
            <person name="Scalabrin S."/>
            <person name="Jung S."/>
            <person name="Shu S."/>
            <person name="Marroni F."/>
            <person name="Zhebentyayeva T."/>
            <person name="Dettori M.T."/>
            <person name="Grimwood J."/>
            <person name="Cattonaro F."/>
            <person name="Zuccolo A."/>
            <person name="Rossini L."/>
            <person name="Jenkins J."/>
            <person name="Vendramin E."/>
            <person name="Meisel L.A."/>
            <person name="Decroocq V."/>
            <person name="Sosinski B."/>
            <person name="Prochnik S."/>
            <person name="Mitros T."/>
            <person name="Policriti A."/>
            <person name="Cipriani G."/>
            <person name="Dondini L."/>
            <person name="Ficklin S."/>
            <person name="Goodstein D.M."/>
            <person name="Xuan P."/>
            <person name="Del Fabbro C."/>
            <person name="Aramini V."/>
            <person name="Copetti D."/>
            <person name="Gonzalez S."/>
            <person name="Horner D.S."/>
            <person name="Falchi R."/>
            <person name="Lucas S."/>
            <person name="Mica E."/>
            <person name="Maldonado J."/>
            <person name="Lazzari B."/>
            <person name="Bielenberg D."/>
            <person name="Pirona R."/>
            <person name="Miculan M."/>
            <person name="Barakat A."/>
            <person name="Testolin R."/>
            <person name="Stella A."/>
            <person name="Tartarini S."/>
            <person name="Tonutti P."/>
            <person name="Arus P."/>
            <person name="Orellana A."/>
            <person name="Wells C."/>
            <person name="Main D."/>
            <person name="Vizzotto G."/>
            <person name="Silva H."/>
            <person name="Salamini F."/>
            <person name="Schmutz J."/>
            <person name="Morgante M."/>
            <person name="Rokhsar D.S."/>
        </authorList>
    </citation>
    <scope>NUCLEOTIDE SEQUENCE [LARGE SCALE GENOMIC DNA]</scope>
    <source>
        <strain evidence="3">cv. Nemared</strain>
    </source>
</reference>
<name>A0A251NQ92_PRUPE</name>
<dbReference type="AlphaFoldDB" id="A0A251NQ92"/>
<gene>
    <name evidence="2" type="ORF">PRUPE_6G138500</name>
</gene>
<evidence type="ECO:0000256" key="1">
    <source>
        <dbReference type="SAM" id="Phobius"/>
    </source>
</evidence>
<sequence>MVYLHGPPATRLLPFGERFFKVKKRLYGPPSNTTQKIREIFLFFVFFCQINLCSLLPMTLLMKYSFLKKKEKGKAI</sequence>
<keyword evidence="3" id="KW-1185">Reference proteome</keyword>
<keyword evidence="1" id="KW-0812">Transmembrane</keyword>
<protein>
    <submittedName>
        <fullName evidence="2">Uncharacterized protein</fullName>
    </submittedName>
</protein>
<dbReference type="Gramene" id="ONI01428">
    <property type="protein sequence ID" value="ONI01428"/>
    <property type="gene ID" value="PRUPE_6G138500"/>
</dbReference>
<proteinExistence type="predicted"/>
<keyword evidence="1" id="KW-1133">Transmembrane helix</keyword>
<organism evidence="2 3">
    <name type="scientific">Prunus persica</name>
    <name type="common">Peach</name>
    <name type="synonym">Amygdalus persica</name>
    <dbReference type="NCBI Taxonomy" id="3760"/>
    <lineage>
        <taxon>Eukaryota</taxon>
        <taxon>Viridiplantae</taxon>
        <taxon>Streptophyta</taxon>
        <taxon>Embryophyta</taxon>
        <taxon>Tracheophyta</taxon>
        <taxon>Spermatophyta</taxon>
        <taxon>Magnoliopsida</taxon>
        <taxon>eudicotyledons</taxon>
        <taxon>Gunneridae</taxon>
        <taxon>Pentapetalae</taxon>
        <taxon>rosids</taxon>
        <taxon>fabids</taxon>
        <taxon>Rosales</taxon>
        <taxon>Rosaceae</taxon>
        <taxon>Amygdaloideae</taxon>
        <taxon>Amygdaleae</taxon>
        <taxon>Prunus</taxon>
    </lineage>
</organism>
<feature type="transmembrane region" description="Helical" evidence="1">
    <location>
        <begin position="40"/>
        <end position="62"/>
    </location>
</feature>
<keyword evidence="1" id="KW-0472">Membrane</keyword>
<evidence type="ECO:0000313" key="2">
    <source>
        <dbReference type="EMBL" id="ONI01428.1"/>
    </source>
</evidence>
<accession>A0A251NQ92</accession>
<evidence type="ECO:0000313" key="3">
    <source>
        <dbReference type="Proteomes" id="UP000006882"/>
    </source>
</evidence>
<dbReference type="Proteomes" id="UP000006882">
    <property type="component" value="Chromosome G6"/>
</dbReference>